<dbReference type="GO" id="GO:0000166">
    <property type="term" value="F:nucleotide binding"/>
    <property type="evidence" value="ECO:0007669"/>
    <property type="project" value="InterPro"/>
</dbReference>
<evidence type="ECO:0000259" key="19">
    <source>
        <dbReference type="Pfam" id="PF00205"/>
    </source>
</evidence>
<keyword evidence="8" id="KW-0460">Magnesium</keyword>
<dbReference type="PANTHER" id="PTHR43710">
    <property type="entry name" value="2-HYDROXYACYL-COA LYASE"/>
    <property type="match status" value="1"/>
</dbReference>
<keyword evidence="18" id="KW-0472">Membrane</keyword>
<feature type="domain" description="DNA-directed DNA polymerase family B mitochondria/virus" evidence="22">
    <location>
        <begin position="140"/>
        <end position="424"/>
    </location>
</feature>
<dbReference type="CDD" id="cd07035">
    <property type="entry name" value="TPP_PYR_POX_like"/>
    <property type="match status" value="1"/>
</dbReference>
<dbReference type="GO" id="GO:0000287">
    <property type="term" value="F:magnesium ion binding"/>
    <property type="evidence" value="ECO:0007669"/>
    <property type="project" value="InterPro"/>
</dbReference>
<feature type="transmembrane region" description="Helical" evidence="18">
    <location>
        <begin position="685"/>
        <end position="705"/>
    </location>
</feature>
<evidence type="ECO:0000259" key="22">
    <source>
        <dbReference type="Pfam" id="PF03175"/>
    </source>
</evidence>
<feature type="domain" description="Thiamine pyrophosphate enzyme N-terminal TPP-binding" evidence="21">
    <location>
        <begin position="2"/>
        <end position="103"/>
    </location>
</feature>
<evidence type="ECO:0000256" key="9">
    <source>
        <dbReference type="ARBA" id="ARBA00022932"/>
    </source>
</evidence>
<evidence type="ECO:0000256" key="17">
    <source>
        <dbReference type="RuleBase" id="RU362132"/>
    </source>
</evidence>
<evidence type="ECO:0000313" key="23">
    <source>
        <dbReference type="EMBL" id="KAG5310566.1"/>
    </source>
</evidence>
<dbReference type="GO" id="GO:0003887">
    <property type="term" value="F:DNA-directed DNA polymerase activity"/>
    <property type="evidence" value="ECO:0007669"/>
    <property type="project" value="UniProtKB-KW"/>
</dbReference>
<evidence type="ECO:0000256" key="10">
    <source>
        <dbReference type="ARBA" id="ARBA00023052"/>
    </source>
</evidence>
<comment type="similarity">
    <text evidence="3 17">Belongs to the TPP enzyme family.</text>
</comment>
<accession>A0A836JKQ7</accession>
<dbReference type="InterPro" id="IPR029035">
    <property type="entry name" value="DHS-like_NAD/FAD-binding_dom"/>
</dbReference>
<dbReference type="GO" id="GO:0106359">
    <property type="term" value="F:2-hydroxyacyl-CoA lyase activity"/>
    <property type="evidence" value="ECO:0007669"/>
    <property type="project" value="UniProtKB-EC"/>
</dbReference>
<dbReference type="GO" id="GO:0042575">
    <property type="term" value="C:DNA polymerase complex"/>
    <property type="evidence" value="ECO:0007669"/>
    <property type="project" value="UniProtKB-ARBA"/>
</dbReference>
<dbReference type="InterPro" id="IPR012000">
    <property type="entry name" value="Thiamin_PyroP_enz_cen_dom"/>
</dbReference>
<evidence type="ECO:0000256" key="2">
    <source>
        <dbReference type="ARBA" id="ARBA00005755"/>
    </source>
</evidence>
<evidence type="ECO:0000256" key="3">
    <source>
        <dbReference type="ARBA" id="ARBA00007812"/>
    </source>
</evidence>
<evidence type="ECO:0000256" key="8">
    <source>
        <dbReference type="ARBA" id="ARBA00022842"/>
    </source>
</evidence>
<dbReference type="Gene3D" id="3.40.50.1220">
    <property type="entry name" value="TPP-binding domain"/>
    <property type="match status" value="1"/>
</dbReference>
<comment type="catalytic activity">
    <reaction evidence="13">
        <text>a 2-hydroxy-3-methyl fatty acyl-CoA = a 2-methyl-branched fatty aldehyde + formyl-CoA</text>
        <dbReference type="Rhea" id="RHEA:25375"/>
        <dbReference type="ChEBI" id="CHEBI:49188"/>
        <dbReference type="ChEBI" id="CHEBI:57376"/>
        <dbReference type="ChEBI" id="CHEBI:58783"/>
        <dbReference type="EC" id="4.1.2.63"/>
    </reaction>
    <physiologicalReaction direction="left-to-right" evidence="13">
        <dbReference type="Rhea" id="RHEA:25376"/>
    </physiologicalReaction>
</comment>
<comment type="similarity">
    <text evidence="2">Belongs to the DNA polymerase type-B family.</text>
</comment>
<organism evidence="23 24">
    <name type="scientific">Acromyrmex insinuator</name>
    <dbReference type="NCBI Taxonomy" id="230686"/>
    <lineage>
        <taxon>Eukaryota</taxon>
        <taxon>Metazoa</taxon>
        <taxon>Ecdysozoa</taxon>
        <taxon>Arthropoda</taxon>
        <taxon>Hexapoda</taxon>
        <taxon>Insecta</taxon>
        <taxon>Pterygota</taxon>
        <taxon>Neoptera</taxon>
        <taxon>Endopterygota</taxon>
        <taxon>Hymenoptera</taxon>
        <taxon>Apocrita</taxon>
        <taxon>Aculeata</taxon>
        <taxon>Formicoidea</taxon>
        <taxon>Formicidae</taxon>
        <taxon>Myrmicinae</taxon>
        <taxon>Acromyrmex</taxon>
    </lineage>
</organism>
<dbReference type="GO" id="GO:0030976">
    <property type="term" value="F:thiamine pyrophosphate binding"/>
    <property type="evidence" value="ECO:0007669"/>
    <property type="project" value="InterPro"/>
</dbReference>
<dbReference type="CDD" id="cd02004">
    <property type="entry name" value="TPP_BZL_OCoD_HPCL"/>
    <property type="match status" value="1"/>
</dbReference>
<dbReference type="InterPro" id="IPR004868">
    <property type="entry name" value="DNA-dir_DNA_pol_B_mt/vir"/>
</dbReference>
<keyword evidence="24" id="KW-1185">Reference proteome</keyword>
<comment type="catalytic activity">
    <reaction evidence="16">
        <text>DNA(n) + a 2'-deoxyribonucleoside 5'-triphosphate = DNA(n+1) + diphosphate</text>
        <dbReference type="Rhea" id="RHEA:22508"/>
        <dbReference type="Rhea" id="RHEA-COMP:17339"/>
        <dbReference type="Rhea" id="RHEA-COMP:17340"/>
        <dbReference type="ChEBI" id="CHEBI:33019"/>
        <dbReference type="ChEBI" id="CHEBI:61560"/>
        <dbReference type="ChEBI" id="CHEBI:173112"/>
        <dbReference type="EC" id="2.7.7.7"/>
    </reaction>
</comment>
<protein>
    <submittedName>
        <fullName evidence="23">HACL1 lyase</fullName>
    </submittedName>
</protein>
<evidence type="ECO:0000259" key="21">
    <source>
        <dbReference type="Pfam" id="PF02776"/>
    </source>
</evidence>
<comment type="cofactor">
    <cofactor evidence="1">
        <name>thiamine diphosphate</name>
        <dbReference type="ChEBI" id="CHEBI:58937"/>
    </cofactor>
</comment>
<keyword evidence="6" id="KW-0235">DNA replication</keyword>
<evidence type="ECO:0000256" key="12">
    <source>
        <dbReference type="ARBA" id="ARBA00023239"/>
    </source>
</evidence>
<evidence type="ECO:0000256" key="1">
    <source>
        <dbReference type="ARBA" id="ARBA00001964"/>
    </source>
</evidence>
<feature type="domain" description="Thiamine pyrophosphate enzyme central" evidence="19">
    <location>
        <begin position="468"/>
        <end position="595"/>
    </location>
</feature>
<dbReference type="Pfam" id="PF03175">
    <property type="entry name" value="DNA_pol_B_2"/>
    <property type="match status" value="1"/>
</dbReference>
<dbReference type="GO" id="GO:0005777">
    <property type="term" value="C:peroxisome"/>
    <property type="evidence" value="ECO:0007669"/>
    <property type="project" value="TreeGrafter"/>
</dbReference>
<evidence type="ECO:0000256" key="5">
    <source>
        <dbReference type="ARBA" id="ARBA00022695"/>
    </source>
</evidence>
<keyword evidence="12 23" id="KW-0456">Lyase</keyword>
<feature type="domain" description="Thiamine pyrophosphate enzyme TPP-binding" evidence="20">
    <location>
        <begin position="663"/>
        <end position="822"/>
    </location>
</feature>
<evidence type="ECO:0000256" key="13">
    <source>
        <dbReference type="ARBA" id="ARBA00044451"/>
    </source>
</evidence>
<keyword evidence="7" id="KW-0479">Metal-binding</keyword>
<comment type="catalytic activity">
    <reaction evidence="15">
        <text>2-hydroxyoctadecanoyl-CoA = heptadecanal + formyl-CoA</text>
        <dbReference type="Rhea" id="RHEA:55196"/>
        <dbReference type="ChEBI" id="CHEBI:57376"/>
        <dbReference type="ChEBI" id="CHEBI:74116"/>
        <dbReference type="ChEBI" id="CHEBI:138631"/>
    </reaction>
    <physiologicalReaction direction="left-to-right" evidence="15">
        <dbReference type="Rhea" id="RHEA:55197"/>
    </physiologicalReaction>
</comment>
<name>A0A836JKQ7_9HYME</name>
<dbReference type="GO" id="GO:0003677">
    <property type="term" value="F:DNA binding"/>
    <property type="evidence" value="ECO:0007669"/>
    <property type="project" value="UniProtKB-KW"/>
</dbReference>
<dbReference type="InterPro" id="IPR029061">
    <property type="entry name" value="THDP-binding"/>
</dbReference>
<comment type="catalytic activity">
    <reaction evidence="14">
        <text>an (R)-2-hydroxy-long-chain-fatty acyl-CoA = a long-chain fatty aldehyde + formyl-CoA</text>
        <dbReference type="Rhea" id="RHEA:67444"/>
        <dbReference type="ChEBI" id="CHEBI:17176"/>
        <dbReference type="ChEBI" id="CHEBI:57376"/>
        <dbReference type="ChEBI" id="CHEBI:170012"/>
        <dbReference type="EC" id="4.1.2.63"/>
    </reaction>
    <physiologicalReaction direction="left-to-right" evidence="14">
        <dbReference type="Rhea" id="RHEA:67445"/>
    </physiologicalReaction>
</comment>
<evidence type="ECO:0000259" key="20">
    <source>
        <dbReference type="Pfam" id="PF02775"/>
    </source>
</evidence>
<dbReference type="InterPro" id="IPR012337">
    <property type="entry name" value="RNaseH-like_sf"/>
</dbReference>
<keyword evidence="5" id="KW-0548">Nucleotidyltransferase</keyword>
<dbReference type="EMBL" id="JAANHZ010000480">
    <property type="protein sequence ID" value="KAG5310566.1"/>
    <property type="molecule type" value="Genomic_DNA"/>
</dbReference>
<feature type="non-terminal residue" evidence="23">
    <location>
        <position position="1"/>
    </location>
</feature>
<evidence type="ECO:0000256" key="11">
    <source>
        <dbReference type="ARBA" id="ARBA00023125"/>
    </source>
</evidence>
<dbReference type="PANTHER" id="PTHR43710:SF2">
    <property type="entry name" value="2-HYDROXYACYL-COA LYASE 1"/>
    <property type="match status" value="1"/>
</dbReference>
<evidence type="ECO:0000256" key="16">
    <source>
        <dbReference type="ARBA" id="ARBA00049244"/>
    </source>
</evidence>
<dbReference type="SUPFAM" id="SSF52467">
    <property type="entry name" value="DHS-like NAD/FAD-binding domain"/>
    <property type="match status" value="1"/>
</dbReference>
<keyword evidence="11" id="KW-0238">DNA-binding</keyword>
<evidence type="ECO:0000256" key="4">
    <source>
        <dbReference type="ARBA" id="ARBA00022679"/>
    </source>
</evidence>
<dbReference type="Pfam" id="PF00205">
    <property type="entry name" value="TPP_enzyme_M"/>
    <property type="match status" value="1"/>
</dbReference>
<dbReference type="Proteomes" id="UP000667349">
    <property type="component" value="Unassembled WGS sequence"/>
</dbReference>
<evidence type="ECO:0000256" key="14">
    <source>
        <dbReference type="ARBA" id="ARBA00044454"/>
    </source>
</evidence>
<dbReference type="InterPro" id="IPR045025">
    <property type="entry name" value="HACL1-like"/>
</dbReference>
<evidence type="ECO:0000256" key="7">
    <source>
        <dbReference type="ARBA" id="ARBA00022723"/>
    </source>
</evidence>
<dbReference type="GO" id="GO:0001561">
    <property type="term" value="P:fatty acid alpha-oxidation"/>
    <property type="evidence" value="ECO:0007669"/>
    <property type="project" value="TreeGrafter"/>
</dbReference>
<dbReference type="Pfam" id="PF02776">
    <property type="entry name" value="TPP_enzyme_N"/>
    <property type="match status" value="1"/>
</dbReference>
<keyword evidence="18" id="KW-0812">Transmembrane</keyword>
<evidence type="ECO:0000256" key="6">
    <source>
        <dbReference type="ARBA" id="ARBA00022705"/>
    </source>
</evidence>
<dbReference type="GO" id="GO:0006260">
    <property type="term" value="P:DNA replication"/>
    <property type="evidence" value="ECO:0007669"/>
    <property type="project" value="UniProtKB-KW"/>
</dbReference>
<gene>
    <name evidence="23" type="primary">Hacl1</name>
    <name evidence="23" type="ORF">G6Z75_0003521</name>
</gene>
<dbReference type="SUPFAM" id="SSF52518">
    <property type="entry name" value="Thiamin diphosphate-binding fold (THDP-binding)"/>
    <property type="match status" value="2"/>
</dbReference>
<dbReference type="SUPFAM" id="SSF56672">
    <property type="entry name" value="DNA/RNA polymerases"/>
    <property type="match status" value="1"/>
</dbReference>
<keyword evidence="18" id="KW-1133">Transmembrane helix</keyword>
<dbReference type="SUPFAM" id="SSF53098">
    <property type="entry name" value="Ribonuclease H-like"/>
    <property type="match status" value="1"/>
</dbReference>
<dbReference type="InterPro" id="IPR012001">
    <property type="entry name" value="Thiamin_PyroP_enz_TPP-bd_dom"/>
</dbReference>
<dbReference type="FunFam" id="3.40.50.970:FF:000027">
    <property type="entry name" value="2-hydroxyacyl-CoA lyase 1"/>
    <property type="match status" value="1"/>
</dbReference>
<dbReference type="Pfam" id="PF02775">
    <property type="entry name" value="TPP_enzyme_C"/>
    <property type="match status" value="1"/>
</dbReference>
<dbReference type="InterPro" id="IPR043502">
    <property type="entry name" value="DNA/RNA_pol_sf"/>
</dbReference>
<dbReference type="FunFam" id="3.40.50.1220:FF:000006">
    <property type="entry name" value="2-hydroxyacyl-CoA lyase 1"/>
    <property type="match status" value="1"/>
</dbReference>
<feature type="non-terminal residue" evidence="23">
    <location>
        <position position="843"/>
    </location>
</feature>
<keyword evidence="10 17" id="KW-0786">Thiamine pyrophosphate</keyword>
<keyword evidence="4" id="KW-0808">Transferase</keyword>
<dbReference type="AlphaFoldDB" id="A0A836JKQ7"/>
<dbReference type="Gene3D" id="3.40.50.970">
    <property type="match status" value="2"/>
</dbReference>
<comment type="caution">
    <text evidence="23">The sequence shown here is derived from an EMBL/GenBank/DDBJ whole genome shotgun (WGS) entry which is preliminary data.</text>
</comment>
<evidence type="ECO:0000313" key="24">
    <source>
        <dbReference type="Proteomes" id="UP000667349"/>
    </source>
</evidence>
<keyword evidence="9" id="KW-0239">DNA-directed DNA polymerase</keyword>
<sequence length="843" mass="95137">KQGLTYVFGIMGHPVIDLAITMQSIGMQYIGFRNEQAACYAAQAYGYLMRKPAVVLCVSGPGLLHVIGGMANAQVNCWPVLVLGGSCPEDHEGIGGFQEWPQVEASRPYCKYAARPPSVALIPLHVEKAVRLATYGRPGYDAHFIIKEIATAFEGHVSLLPITKEKYISFTKNVDSTKDTNEKNFQKNCIKLRFIDSLKFLNASLDKLTSFLSRDKLKIVRSEFPTLSDEEFELLTRKGVFPYEYIDRVEKLQDTRLPPRELFFSSLTGDTVSESDYAHAANVWKRFSIQTLGEYSDLYLKTDVLLLADIFENFRESCVASYGLDPAHYYTLPGFTWDAMLKHTRIRFELLTDIDMVMFIERGIRGGLSQCSSRYAQANNKYMRSYDSSKPSSYLMYYDVNNLYGWAMCQPLPYAEFRWVEDAANFDVSAVYLDLPATLLTQNVDENKIAKVLCCPPPPLLYPDAKLIEQAANLLIKAKKPLVIVGKGAAYGRAEDSVRELIYSTDLPFLTTPMGKGVVPDEDERCVSSARTYALLHSDVILLLGARLNWMLHFGRPPRFQNNVKVIQIDLCAEELHNSVLSAVAIQSDIALATEYLSNTLRSRKWRIDQNHPWWKELTAKAEQNKQSVHRMSMNISVPLNYYTVFKHIQDVIPKDCIICSEGANTMDIGRTILLNNLPRHRLDAGTFGTMGVGLGFAIAAALYCKDNAPKKRVICVEGDSAFGFSGMEIETMFRYKLPVIIIIVNNNGIYSGFDNETFKQIQASGEPTQVTPPYSLTSETHYEKLMEMFGRKGYFCTTVEDIQQALKLSLKVMDSPSLINIMINPQADRKKQQFNWLTESKL</sequence>
<evidence type="ECO:0000256" key="18">
    <source>
        <dbReference type="SAM" id="Phobius"/>
    </source>
</evidence>
<evidence type="ECO:0000256" key="15">
    <source>
        <dbReference type="ARBA" id="ARBA00048738"/>
    </source>
</evidence>
<proteinExistence type="inferred from homology"/>
<reference evidence="23" key="1">
    <citation type="submission" date="2020-02" db="EMBL/GenBank/DDBJ databases">
        <title>Relaxed selection underlies rapid genomic changes in the transitions from sociality to social parasitism in ants.</title>
        <authorList>
            <person name="Bi X."/>
        </authorList>
    </citation>
    <scope>NUCLEOTIDE SEQUENCE</scope>
    <source>
        <strain evidence="23">BGI-DK2013a</strain>
        <tissue evidence="23">Whole body</tissue>
    </source>
</reference>
<dbReference type="InterPro" id="IPR011766">
    <property type="entry name" value="TPP_enzyme_TPP-bd"/>
</dbReference>